<keyword evidence="2" id="KW-1185">Reference proteome</keyword>
<name>A0A0X8JSD9_9BACT</name>
<keyword evidence="1" id="KW-0808">Transferase</keyword>
<dbReference type="Gene3D" id="1.10.1510.10">
    <property type="entry name" value="Uncharacterised protein YqeY/AIM41 PF09424, N-terminal domain"/>
    <property type="match status" value="1"/>
</dbReference>
<gene>
    <name evidence="1" type="ORF">AXF15_11640</name>
</gene>
<dbReference type="STRING" id="888061.AXF15_11640"/>
<dbReference type="InterPro" id="IPR023168">
    <property type="entry name" value="GatB_Yqey_C_2"/>
</dbReference>
<protein>
    <submittedName>
        <fullName evidence="1">Glutamyl-tRNA amidotransferase</fullName>
    </submittedName>
</protein>
<dbReference type="KEGG" id="doa:AXF15_11640"/>
<dbReference type="PANTHER" id="PTHR28055:SF1">
    <property type="entry name" value="ALTERED INHERITANCE OF MITOCHONDRIA PROTEIN 41, MITOCHONDRIAL"/>
    <property type="match status" value="1"/>
</dbReference>
<dbReference type="RefSeq" id="WP_066607705.1">
    <property type="nucleotide sequence ID" value="NZ_CP014230.1"/>
</dbReference>
<dbReference type="InterPro" id="IPR019004">
    <property type="entry name" value="YqeY/Aim41"/>
</dbReference>
<dbReference type="OrthoDB" id="9788127at2"/>
<dbReference type="InterPro" id="IPR003789">
    <property type="entry name" value="Asn/Gln_tRNA_amidoTrase-B-like"/>
</dbReference>
<proteinExistence type="predicted"/>
<dbReference type="InterPro" id="IPR042184">
    <property type="entry name" value="YqeY/Aim41_N"/>
</dbReference>
<accession>A0A0X8JSD9</accession>
<dbReference type="AlphaFoldDB" id="A0A0X8JSD9"/>
<dbReference type="EMBL" id="CP014230">
    <property type="protein sequence ID" value="AMD93688.1"/>
    <property type="molecule type" value="Genomic_DNA"/>
</dbReference>
<dbReference type="SUPFAM" id="SSF89095">
    <property type="entry name" value="GatB/YqeY motif"/>
    <property type="match status" value="1"/>
</dbReference>
<evidence type="ECO:0000313" key="1">
    <source>
        <dbReference type="EMBL" id="AMD93688.1"/>
    </source>
</evidence>
<organism evidence="1 2">
    <name type="scientific">Desulfomicrobium orale DSM 12838</name>
    <dbReference type="NCBI Taxonomy" id="888061"/>
    <lineage>
        <taxon>Bacteria</taxon>
        <taxon>Pseudomonadati</taxon>
        <taxon>Thermodesulfobacteriota</taxon>
        <taxon>Desulfovibrionia</taxon>
        <taxon>Desulfovibrionales</taxon>
        <taxon>Desulfomicrobiaceae</taxon>
        <taxon>Desulfomicrobium</taxon>
    </lineage>
</organism>
<evidence type="ECO:0000313" key="2">
    <source>
        <dbReference type="Proteomes" id="UP000063964"/>
    </source>
</evidence>
<dbReference type="Pfam" id="PF09424">
    <property type="entry name" value="YqeY"/>
    <property type="match status" value="1"/>
</dbReference>
<reference evidence="2" key="1">
    <citation type="submission" date="2016-02" db="EMBL/GenBank/DDBJ databases">
        <authorList>
            <person name="Holder M.E."/>
            <person name="Ajami N.J."/>
            <person name="Petrosino J.F."/>
        </authorList>
    </citation>
    <scope>NUCLEOTIDE SEQUENCE [LARGE SCALE GENOMIC DNA]</scope>
    <source>
        <strain evidence="2">DSM 12838</strain>
    </source>
</reference>
<dbReference type="GO" id="GO:0016740">
    <property type="term" value="F:transferase activity"/>
    <property type="evidence" value="ECO:0007669"/>
    <property type="project" value="UniProtKB-KW"/>
</dbReference>
<sequence length="148" mass="16402">MHLAERLEKDFVIALKAKKTEEVAVLRMLRAAAKNKQIELRRELTEAELLDVLAKQVKQRQESIEQFSAAGRTDLAQAEERELTVLRAYLPEPLGPAELADAVETAIAELQASGMKDMGRVMNAILGKHAGQVDGKELSTLVRTRLLS</sequence>
<dbReference type="GO" id="GO:0016884">
    <property type="term" value="F:carbon-nitrogen ligase activity, with glutamine as amido-N-donor"/>
    <property type="evidence" value="ECO:0007669"/>
    <property type="project" value="InterPro"/>
</dbReference>
<dbReference type="PANTHER" id="PTHR28055">
    <property type="entry name" value="ALTERED INHERITANCE OF MITOCHONDRIA PROTEIN 41, MITOCHONDRIAL"/>
    <property type="match status" value="1"/>
</dbReference>
<dbReference type="Proteomes" id="UP000063964">
    <property type="component" value="Chromosome"/>
</dbReference>
<dbReference type="Gene3D" id="1.10.10.410">
    <property type="match status" value="1"/>
</dbReference>